<dbReference type="Pfam" id="PF00400">
    <property type="entry name" value="WD40"/>
    <property type="match status" value="1"/>
</dbReference>
<dbReference type="InterPro" id="IPR001680">
    <property type="entry name" value="WD40_rpt"/>
</dbReference>
<evidence type="ECO:0000313" key="2">
    <source>
        <dbReference type="EMBL" id="OCF58911.1"/>
    </source>
</evidence>
<proteinExistence type="predicted"/>
<dbReference type="AlphaFoldDB" id="A0A1B9ITP8"/>
<dbReference type="STRING" id="1331196.A0A1B9ITP8"/>
<keyword evidence="3" id="KW-1185">Reference proteome</keyword>
<feature type="compositionally biased region" description="Acidic residues" evidence="1">
    <location>
        <begin position="359"/>
        <end position="381"/>
    </location>
</feature>
<dbReference type="Proteomes" id="UP000092583">
    <property type="component" value="Unassembled WGS sequence"/>
</dbReference>
<evidence type="ECO:0000313" key="3">
    <source>
        <dbReference type="Proteomes" id="UP000092583"/>
    </source>
</evidence>
<dbReference type="InterPro" id="IPR036322">
    <property type="entry name" value="WD40_repeat_dom_sf"/>
</dbReference>
<dbReference type="SMART" id="SM00320">
    <property type="entry name" value="WD40"/>
    <property type="match status" value="6"/>
</dbReference>
<protein>
    <recommendedName>
        <fullName evidence="4">Guanyl nucleotide binding protein</fullName>
    </recommendedName>
</protein>
<feature type="region of interest" description="Disordered" evidence="1">
    <location>
        <begin position="357"/>
        <end position="425"/>
    </location>
</feature>
<accession>A0A1B9ITP8</accession>
<dbReference type="InterPro" id="IPR015943">
    <property type="entry name" value="WD40/YVTN_repeat-like_dom_sf"/>
</dbReference>
<feature type="compositionally biased region" description="Polar residues" evidence="1">
    <location>
        <begin position="412"/>
        <end position="425"/>
    </location>
</feature>
<dbReference type="PANTHER" id="PTHR13211:SF0">
    <property type="entry name" value="TELOMERASE CAJAL BODY PROTEIN 1"/>
    <property type="match status" value="1"/>
</dbReference>
<evidence type="ECO:0008006" key="4">
    <source>
        <dbReference type="Google" id="ProtNLM"/>
    </source>
</evidence>
<dbReference type="Gene3D" id="2.130.10.10">
    <property type="entry name" value="YVTN repeat-like/Quinoprotein amine dehydrogenase"/>
    <property type="match status" value="2"/>
</dbReference>
<sequence>MEELISAEAAASQQWPSAPVYDLEQNPASSISLDAREFEDEVKGNFWRSARWCMDGSSVLTTTEDRTIRIHTVNDDSSFETRSFHQPDAIHSTLWYPSATLSTPETFCFVASIRDTPVRLIDGTDGRVRASYPTIDHRERFIAPHSLAFNHTGSRLYCGCENSIEVFDISSPGYDQGERLKLIYAKKEKGGQKGIISALSFCPDYSGTFAAGTYSSSSSVSLYSDDTGFTPLAHVEGLVGGGVTQIGWHPLNPTIMFISSRRSSSIQIYDTRDLSAPLSSFDRNNSSNQRIGFDVDPWGRWLSSGDETGTVRIWDISTMDTKAIFEEKLHQDAVGSVQFHPFQPLLLTCSGSRKHLQNEYEDDDDESSSSEFEEESEDESGSEDRAISGVKKGYPQPFDATLRIWSMKGQAGQDTTNNDLSTAPA</sequence>
<dbReference type="EMBL" id="KI669461">
    <property type="protein sequence ID" value="OCF58911.1"/>
    <property type="molecule type" value="Genomic_DNA"/>
</dbReference>
<dbReference type="InterPro" id="IPR051150">
    <property type="entry name" value="SWT21/TCAB1_mRNA_Telomere"/>
</dbReference>
<organism evidence="2 3">
    <name type="scientific">Kwoniella mangroviensis CBS 10435</name>
    <dbReference type="NCBI Taxonomy" id="1331196"/>
    <lineage>
        <taxon>Eukaryota</taxon>
        <taxon>Fungi</taxon>
        <taxon>Dikarya</taxon>
        <taxon>Basidiomycota</taxon>
        <taxon>Agaricomycotina</taxon>
        <taxon>Tremellomycetes</taxon>
        <taxon>Tremellales</taxon>
        <taxon>Cryptococcaceae</taxon>
        <taxon>Kwoniella</taxon>
    </lineage>
</organism>
<name>A0A1B9ITP8_9TREE</name>
<reference evidence="2 3" key="1">
    <citation type="submission" date="2013-07" db="EMBL/GenBank/DDBJ databases">
        <title>The Genome Sequence of Kwoniella mangroviensis CBS10435.</title>
        <authorList>
            <consortium name="The Broad Institute Genome Sequencing Platform"/>
            <person name="Cuomo C."/>
            <person name="Litvintseva A."/>
            <person name="Chen Y."/>
            <person name="Heitman J."/>
            <person name="Sun S."/>
            <person name="Springer D."/>
            <person name="Dromer F."/>
            <person name="Young S.K."/>
            <person name="Zeng Q."/>
            <person name="Gargeya S."/>
            <person name="Fitzgerald M."/>
            <person name="Abouelleil A."/>
            <person name="Alvarado L."/>
            <person name="Berlin A.M."/>
            <person name="Chapman S.B."/>
            <person name="Dewar J."/>
            <person name="Goldberg J."/>
            <person name="Griggs A."/>
            <person name="Gujja S."/>
            <person name="Hansen M."/>
            <person name="Howarth C."/>
            <person name="Imamovic A."/>
            <person name="Larimer J."/>
            <person name="McCowan C."/>
            <person name="Murphy C."/>
            <person name="Pearson M."/>
            <person name="Priest M."/>
            <person name="Roberts A."/>
            <person name="Saif S."/>
            <person name="Shea T."/>
            <person name="Sykes S."/>
            <person name="Wortman J."/>
            <person name="Nusbaum C."/>
            <person name="Birren B."/>
        </authorList>
    </citation>
    <scope>NUCLEOTIDE SEQUENCE [LARGE SCALE GENOMIC DNA]</scope>
    <source>
        <strain evidence="2 3">CBS 10435</strain>
    </source>
</reference>
<gene>
    <name evidence="2" type="ORF">L486_03404</name>
</gene>
<dbReference type="OrthoDB" id="239865at2759"/>
<dbReference type="PANTHER" id="PTHR13211">
    <property type="entry name" value="TELOMERASE CAJAL BODY PROTEIN 1"/>
    <property type="match status" value="1"/>
</dbReference>
<evidence type="ECO:0000256" key="1">
    <source>
        <dbReference type="SAM" id="MobiDB-lite"/>
    </source>
</evidence>
<reference evidence="3" key="2">
    <citation type="submission" date="2013-12" db="EMBL/GenBank/DDBJ databases">
        <title>Evolution of pathogenesis and genome organization in the Tremellales.</title>
        <authorList>
            <person name="Cuomo C."/>
            <person name="Litvintseva A."/>
            <person name="Heitman J."/>
            <person name="Chen Y."/>
            <person name="Sun S."/>
            <person name="Springer D."/>
            <person name="Dromer F."/>
            <person name="Young S."/>
            <person name="Zeng Q."/>
            <person name="Chapman S."/>
            <person name="Gujja S."/>
            <person name="Saif S."/>
            <person name="Birren B."/>
        </authorList>
    </citation>
    <scope>NUCLEOTIDE SEQUENCE [LARGE SCALE GENOMIC DNA]</scope>
    <source>
        <strain evidence="3">CBS 10435</strain>
    </source>
</reference>
<dbReference type="SUPFAM" id="SSF50978">
    <property type="entry name" value="WD40 repeat-like"/>
    <property type="match status" value="1"/>
</dbReference>